<dbReference type="InterPro" id="IPR013783">
    <property type="entry name" value="Ig-like_fold"/>
</dbReference>
<organism evidence="1 2">
    <name type="scientific">Maylandia zebra</name>
    <name type="common">zebra mbuna</name>
    <dbReference type="NCBI Taxonomy" id="106582"/>
    <lineage>
        <taxon>Eukaryota</taxon>
        <taxon>Metazoa</taxon>
        <taxon>Chordata</taxon>
        <taxon>Craniata</taxon>
        <taxon>Vertebrata</taxon>
        <taxon>Euteleostomi</taxon>
        <taxon>Actinopterygii</taxon>
        <taxon>Neopterygii</taxon>
        <taxon>Teleostei</taxon>
        <taxon>Neoteleostei</taxon>
        <taxon>Acanthomorphata</taxon>
        <taxon>Ovalentaria</taxon>
        <taxon>Cichlomorphae</taxon>
        <taxon>Cichliformes</taxon>
        <taxon>Cichlidae</taxon>
        <taxon>African cichlids</taxon>
        <taxon>Pseudocrenilabrinae</taxon>
        <taxon>Haplochromini</taxon>
        <taxon>Maylandia</taxon>
        <taxon>Maylandia zebra complex</taxon>
    </lineage>
</organism>
<dbReference type="PRINTS" id="PR01870">
    <property type="entry name" value="CD2ANTIGEN"/>
</dbReference>
<dbReference type="Gene3D" id="2.60.40.10">
    <property type="entry name" value="Immunoglobulins"/>
    <property type="match status" value="1"/>
</dbReference>
<evidence type="ECO:0000313" key="2">
    <source>
        <dbReference type="Proteomes" id="UP000265160"/>
    </source>
</evidence>
<dbReference type="Ensembl" id="ENSMZET00005033487.1">
    <property type="protein sequence ID" value="ENSMZEP00005032442.1"/>
    <property type="gene ID" value="ENSMZEG00005024165.1"/>
</dbReference>
<dbReference type="AlphaFoldDB" id="A0A3P9DE48"/>
<dbReference type="InterPro" id="IPR015632">
    <property type="entry name" value="CD2"/>
</dbReference>
<evidence type="ECO:0000313" key="1">
    <source>
        <dbReference type="Ensembl" id="ENSMZEP00005032442.1"/>
    </source>
</evidence>
<sequence>MGTYCDGSQDETKCYGALGGTVDIHLGSISEILEYQLLKDSLNIFNVKKNMISFKTTEHRYLFLSNGTFRINNLSRSDSDNYTLQAFDSDGRRSDERILQLFIQGIFSVLLAN</sequence>
<proteinExistence type="predicted"/>
<reference evidence="1" key="2">
    <citation type="submission" date="2025-09" db="UniProtKB">
        <authorList>
            <consortium name="Ensembl"/>
        </authorList>
    </citation>
    <scope>IDENTIFICATION</scope>
</reference>
<accession>A0A3P9DE48</accession>
<protein>
    <recommendedName>
        <fullName evidence="3">Immunoglobulin V-set domain-containing protein</fullName>
    </recommendedName>
</protein>
<dbReference type="GeneTree" id="ENSGT01030000234806"/>
<evidence type="ECO:0008006" key="3">
    <source>
        <dbReference type="Google" id="ProtNLM"/>
    </source>
</evidence>
<dbReference type="Proteomes" id="UP000265160">
    <property type="component" value="Unplaced"/>
</dbReference>
<keyword evidence="2" id="KW-1185">Reference proteome</keyword>
<dbReference type="SUPFAM" id="SSF48726">
    <property type="entry name" value="Immunoglobulin"/>
    <property type="match status" value="1"/>
</dbReference>
<name>A0A3P9DE48_9CICH</name>
<reference evidence="1" key="1">
    <citation type="submission" date="2025-08" db="UniProtKB">
        <authorList>
            <consortium name="Ensembl"/>
        </authorList>
    </citation>
    <scope>IDENTIFICATION</scope>
</reference>
<dbReference type="InterPro" id="IPR036179">
    <property type="entry name" value="Ig-like_dom_sf"/>
</dbReference>